<proteinExistence type="predicted"/>
<feature type="region of interest" description="Disordered" evidence="1">
    <location>
        <begin position="28"/>
        <end position="64"/>
    </location>
</feature>
<organism evidence="2 3">
    <name type="scientific">Frankliniella fusca</name>
    <dbReference type="NCBI Taxonomy" id="407009"/>
    <lineage>
        <taxon>Eukaryota</taxon>
        <taxon>Metazoa</taxon>
        <taxon>Ecdysozoa</taxon>
        <taxon>Arthropoda</taxon>
        <taxon>Hexapoda</taxon>
        <taxon>Insecta</taxon>
        <taxon>Pterygota</taxon>
        <taxon>Neoptera</taxon>
        <taxon>Paraneoptera</taxon>
        <taxon>Thysanoptera</taxon>
        <taxon>Terebrantia</taxon>
        <taxon>Thripoidea</taxon>
        <taxon>Thripidae</taxon>
        <taxon>Frankliniella</taxon>
    </lineage>
</organism>
<evidence type="ECO:0000256" key="1">
    <source>
        <dbReference type="SAM" id="MobiDB-lite"/>
    </source>
</evidence>
<evidence type="ECO:0000313" key="3">
    <source>
        <dbReference type="Proteomes" id="UP001219518"/>
    </source>
</evidence>
<dbReference type="Proteomes" id="UP001219518">
    <property type="component" value="Unassembled WGS sequence"/>
</dbReference>
<protein>
    <submittedName>
        <fullName evidence="2">Acrylyl-CoA reductase AcuI</fullName>
    </submittedName>
</protein>
<comment type="caution">
    <text evidence="2">The sequence shown here is derived from an EMBL/GenBank/DDBJ whole genome shotgun (WGS) entry which is preliminary data.</text>
</comment>
<feature type="non-terminal residue" evidence="2">
    <location>
        <position position="126"/>
    </location>
</feature>
<reference evidence="2" key="1">
    <citation type="submission" date="2021-07" db="EMBL/GenBank/DDBJ databases">
        <authorList>
            <person name="Catto M.A."/>
            <person name="Jacobson A."/>
            <person name="Kennedy G."/>
            <person name="Labadie P."/>
            <person name="Hunt B.G."/>
            <person name="Srinivasan R."/>
        </authorList>
    </citation>
    <scope>NUCLEOTIDE SEQUENCE</scope>
    <source>
        <strain evidence="2">PL_HMW_Pooled</strain>
        <tissue evidence="2">Head</tissue>
    </source>
</reference>
<name>A0AAE1H2Y7_9NEOP</name>
<gene>
    <name evidence="2" type="ORF">KUF71_023030</name>
</gene>
<sequence>ATVKAEAAAFKILVRRIPLTAFARAWRGGAGRGGPHTQQREATGSFRLPTPRGAAPGEAGRPQHCSVKRLPRAAAGGKSSNALGIQMYANVARFQMSEFIGSLEGVQIKFRSRVDERIKIRTLAGM</sequence>
<dbReference type="AlphaFoldDB" id="A0AAE1H2Y7"/>
<accession>A0AAE1H2Y7</accession>
<keyword evidence="3" id="KW-1185">Reference proteome</keyword>
<reference evidence="2" key="2">
    <citation type="journal article" date="2023" name="BMC Genomics">
        <title>Pest status, molecular evolution, and epigenetic factors derived from the genome assembly of Frankliniella fusca, a thysanopteran phytovirus vector.</title>
        <authorList>
            <person name="Catto M.A."/>
            <person name="Labadie P.E."/>
            <person name="Jacobson A.L."/>
            <person name="Kennedy G.G."/>
            <person name="Srinivasan R."/>
            <person name="Hunt B.G."/>
        </authorList>
    </citation>
    <scope>NUCLEOTIDE SEQUENCE</scope>
    <source>
        <strain evidence="2">PL_HMW_Pooled</strain>
    </source>
</reference>
<evidence type="ECO:0000313" key="2">
    <source>
        <dbReference type="EMBL" id="KAK3913573.1"/>
    </source>
</evidence>
<dbReference type="EMBL" id="JAHWGI010000331">
    <property type="protein sequence ID" value="KAK3913573.1"/>
    <property type="molecule type" value="Genomic_DNA"/>
</dbReference>